<comment type="caution">
    <text evidence="8">The sequence shown here is derived from an EMBL/GenBank/DDBJ whole genome shotgun (WGS) entry which is preliminary data.</text>
</comment>
<name>A0A521G315_9BACT</name>
<feature type="active site" description="Charge relay system" evidence="5">
    <location>
        <position position="146"/>
    </location>
</feature>
<dbReference type="PANTHER" id="PTHR43399">
    <property type="entry name" value="SUBTILISIN-RELATED"/>
    <property type="match status" value="1"/>
</dbReference>
<feature type="active site" description="Charge relay system" evidence="5">
    <location>
        <position position="115"/>
    </location>
</feature>
<dbReference type="PROSITE" id="PS00136">
    <property type="entry name" value="SUBTILASE_ASP"/>
    <property type="match status" value="1"/>
</dbReference>
<dbReference type="Gene3D" id="3.40.50.200">
    <property type="entry name" value="Peptidase S8/S53 domain"/>
    <property type="match status" value="1"/>
</dbReference>
<dbReference type="InterPro" id="IPR000209">
    <property type="entry name" value="Peptidase_S8/S53_dom"/>
</dbReference>
<dbReference type="PROSITE" id="PS51892">
    <property type="entry name" value="SUBTILASE"/>
    <property type="match status" value="1"/>
</dbReference>
<keyword evidence="2 5" id="KW-0645">Protease</keyword>
<accession>A0A521G315</accession>
<dbReference type="Proteomes" id="UP000316238">
    <property type="component" value="Unassembled WGS sequence"/>
</dbReference>
<dbReference type="PROSITE" id="PS00138">
    <property type="entry name" value="SUBTILASE_SER"/>
    <property type="match status" value="1"/>
</dbReference>
<evidence type="ECO:0000256" key="5">
    <source>
        <dbReference type="PROSITE-ProRule" id="PRU01240"/>
    </source>
</evidence>
<keyword evidence="3 5" id="KW-0378">Hydrolase</keyword>
<sequence>MAASKFVVMTRRNLVTPTLEYGWSVSSTERSRLRPVSVEIAKADLTAKEVSELRRDPSVAAIAPIMPIKLIAPTESVVLGDAEIAALSSPTWGVKAVRAPESGYDGTGVTVAVLDTGIDAEHPAFNGVELLQRNFTSEVDHDDIGHGTHCAGTIFGQDINGLRFGIARKIKKALIGKVLGKNGGSSATIADAVGWAIGENAHIISMSLGIDFPGYVKYLIDCGLKAEPATSIALEGYRANINLFSQLAGYARERNVLIIAAAGNESRRPEYEIAVAPPAAGTEVVSVGALGQADDGEKLDVAVFSNTQVDIAAPGRGIVSAWPGGKLASLEGTSMATPHVAGVAALWAQREIEKHGRVEYLPLLARLIASGTTAPLVQGIKEDNVGTGIVQSPLT</sequence>
<dbReference type="AlphaFoldDB" id="A0A521G315"/>
<dbReference type="InterPro" id="IPR051048">
    <property type="entry name" value="Peptidase_S8/S53_subtilisin"/>
</dbReference>
<dbReference type="EMBL" id="NQJD01000007">
    <property type="protein sequence ID" value="TAA75390.1"/>
    <property type="molecule type" value="Genomic_DNA"/>
</dbReference>
<evidence type="ECO:0000256" key="3">
    <source>
        <dbReference type="ARBA" id="ARBA00022801"/>
    </source>
</evidence>
<organism evidence="8 9">
    <name type="scientific">Candidatus Electronema aureum</name>
    <dbReference type="NCBI Taxonomy" id="2005002"/>
    <lineage>
        <taxon>Bacteria</taxon>
        <taxon>Pseudomonadati</taxon>
        <taxon>Thermodesulfobacteriota</taxon>
        <taxon>Desulfobulbia</taxon>
        <taxon>Desulfobulbales</taxon>
        <taxon>Desulfobulbaceae</taxon>
        <taxon>Candidatus Electronema</taxon>
    </lineage>
</organism>
<proteinExistence type="inferred from homology"/>
<reference evidence="8" key="1">
    <citation type="submission" date="2017-07" db="EMBL/GenBank/DDBJ databases">
        <title>The cable genome - Insights into the physiology and evolution of filamentous bacteria capable of sulfide oxidation via long distance electron transfer.</title>
        <authorList>
            <person name="Thorup C."/>
            <person name="Bjerg J.T."/>
            <person name="Schreiber L."/>
            <person name="Nielsen L.P."/>
            <person name="Kjeldsen K.U."/>
            <person name="Boesen T."/>
            <person name="Boggild A."/>
            <person name="Meysman F."/>
            <person name="Geelhoed J."/>
            <person name="Schramm A."/>
        </authorList>
    </citation>
    <scope>NUCLEOTIDE SEQUENCE [LARGE SCALE GENOMIC DNA]</scope>
    <source>
        <strain evidence="8">GS</strain>
    </source>
</reference>
<keyword evidence="4 5" id="KW-0720">Serine protease</keyword>
<dbReference type="InterPro" id="IPR015500">
    <property type="entry name" value="Peptidase_S8_subtilisin-rel"/>
</dbReference>
<keyword evidence="9" id="KW-1185">Reference proteome</keyword>
<protein>
    <submittedName>
        <fullName evidence="8">Subtilase family protein</fullName>
    </submittedName>
</protein>
<dbReference type="SUPFAM" id="SSF52743">
    <property type="entry name" value="Subtilisin-like"/>
    <property type="match status" value="1"/>
</dbReference>
<dbReference type="PANTHER" id="PTHR43399:SF4">
    <property type="entry name" value="CELL WALL-ASSOCIATED PROTEASE"/>
    <property type="match status" value="1"/>
</dbReference>
<dbReference type="InterPro" id="IPR023827">
    <property type="entry name" value="Peptidase_S8_Asp-AS"/>
</dbReference>
<dbReference type="Pfam" id="PF00082">
    <property type="entry name" value="Peptidase_S8"/>
    <property type="match status" value="1"/>
</dbReference>
<dbReference type="CDD" id="cd07480">
    <property type="entry name" value="Peptidases_S8_12"/>
    <property type="match status" value="1"/>
</dbReference>
<evidence type="ECO:0000313" key="8">
    <source>
        <dbReference type="EMBL" id="TAA75390.1"/>
    </source>
</evidence>
<dbReference type="PRINTS" id="PR00723">
    <property type="entry name" value="SUBTILISIN"/>
</dbReference>
<dbReference type="InterPro" id="IPR036852">
    <property type="entry name" value="Peptidase_S8/S53_dom_sf"/>
</dbReference>
<dbReference type="GO" id="GO:0006508">
    <property type="term" value="P:proteolysis"/>
    <property type="evidence" value="ECO:0007669"/>
    <property type="project" value="UniProtKB-KW"/>
</dbReference>
<dbReference type="InterPro" id="IPR023828">
    <property type="entry name" value="Peptidase_S8_Ser-AS"/>
</dbReference>
<evidence type="ECO:0000256" key="1">
    <source>
        <dbReference type="ARBA" id="ARBA00011073"/>
    </source>
</evidence>
<evidence type="ECO:0000259" key="7">
    <source>
        <dbReference type="Pfam" id="PF00082"/>
    </source>
</evidence>
<evidence type="ECO:0000256" key="2">
    <source>
        <dbReference type="ARBA" id="ARBA00022670"/>
    </source>
</evidence>
<dbReference type="GO" id="GO:0004252">
    <property type="term" value="F:serine-type endopeptidase activity"/>
    <property type="evidence" value="ECO:0007669"/>
    <property type="project" value="UniProtKB-UniRule"/>
</dbReference>
<comment type="similarity">
    <text evidence="1 5 6">Belongs to the peptidase S8 family.</text>
</comment>
<evidence type="ECO:0000256" key="6">
    <source>
        <dbReference type="RuleBase" id="RU003355"/>
    </source>
</evidence>
<evidence type="ECO:0000256" key="4">
    <source>
        <dbReference type="ARBA" id="ARBA00022825"/>
    </source>
</evidence>
<gene>
    <name evidence="8" type="ORF">CDV28_10737</name>
</gene>
<evidence type="ECO:0000313" key="9">
    <source>
        <dbReference type="Proteomes" id="UP000316238"/>
    </source>
</evidence>
<feature type="active site" description="Charge relay system" evidence="5">
    <location>
        <position position="334"/>
    </location>
</feature>
<feature type="domain" description="Peptidase S8/S53" evidence="7">
    <location>
        <begin position="106"/>
        <end position="350"/>
    </location>
</feature>